<name>A0AAP0JB27_9MAGN</name>
<evidence type="ECO:0000313" key="1">
    <source>
        <dbReference type="EMBL" id="KAK9130791.1"/>
    </source>
</evidence>
<comment type="caution">
    <text evidence="1">The sequence shown here is derived from an EMBL/GenBank/DDBJ whole genome shotgun (WGS) entry which is preliminary data.</text>
</comment>
<dbReference type="Proteomes" id="UP001417504">
    <property type="component" value="Unassembled WGS sequence"/>
</dbReference>
<organism evidence="1 2">
    <name type="scientific">Stephania japonica</name>
    <dbReference type="NCBI Taxonomy" id="461633"/>
    <lineage>
        <taxon>Eukaryota</taxon>
        <taxon>Viridiplantae</taxon>
        <taxon>Streptophyta</taxon>
        <taxon>Embryophyta</taxon>
        <taxon>Tracheophyta</taxon>
        <taxon>Spermatophyta</taxon>
        <taxon>Magnoliopsida</taxon>
        <taxon>Ranunculales</taxon>
        <taxon>Menispermaceae</taxon>
        <taxon>Menispermoideae</taxon>
        <taxon>Cissampelideae</taxon>
        <taxon>Stephania</taxon>
    </lineage>
</organism>
<dbReference type="AlphaFoldDB" id="A0AAP0JB27"/>
<evidence type="ECO:0000313" key="2">
    <source>
        <dbReference type="Proteomes" id="UP001417504"/>
    </source>
</evidence>
<reference evidence="1 2" key="1">
    <citation type="submission" date="2024-01" db="EMBL/GenBank/DDBJ databases">
        <title>Genome assemblies of Stephania.</title>
        <authorList>
            <person name="Yang L."/>
        </authorList>
    </citation>
    <scope>NUCLEOTIDE SEQUENCE [LARGE SCALE GENOMIC DNA]</scope>
    <source>
        <strain evidence="1">QJT</strain>
        <tissue evidence="1">Leaf</tissue>
    </source>
</reference>
<proteinExistence type="predicted"/>
<protein>
    <submittedName>
        <fullName evidence="1">Uncharacterized protein</fullName>
    </submittedName>
</protein>
<dbReference type="EMBL" id="JBBNAE010000004">
    <property type="protein sequence ID" value="KAK9130791.1"/>
    <property type="molecule type" value="Genomic_DNA"/>
</dbReference>
<gene>
    <name evidence="1" type="ORF">Sjap_011278</name>
</gene>
<accession>A0AAP0JB27</accession>
<sequence length="110" mass="12508">MKTLFGVIHGYQAVWLSNATANDCHDIGKCQDSFMIMWVSPNPQSCLDNSGSGEELYDFTCHVDFEFSFECMMDSRLGEAASGFPMPWWLFLDVEKHKRDAVEVFVVVVN</sequence>
<keyword evidence="2" id="KW-1185">Reference proteome</keyword>